<organism evidence="2 3">
    <name type="scientific">Pseudovibrio denitrificans</name>
    <dbReference type="NCBI Taxonomy" id="258256"/>
    <lineage>
        <taxon>Bacteria</taxon>
        <taxon>Pseudomonadati</taxon>
        <taxon>Pseudomonadota</taxon>
        <taxon>Alphaproteobacteria</taxon>
        <taxon>Hyphomicrobiales</taxon>
        <taxon>Stappiaceae</taxon>
        <taxon>Pseudovibrio</taxon>
    </lineage>
</organism>
<dbReference type="Pfam" id="PF01973">
    <property type="entry name" value="MptE-like"/>
    <property type="match status" value="1"/>
</dbReference>
<gene>
    <name evidence="2" type="ORF">SAMN05444141_107110</name>
</gene>
<feature type="domain" description="6-hydroxymethylpterin diphosphokinase MptE-like" evidence="1">
    <location>
        <begin position="52"/>
        <end position="202"/>
    </location>
</feature>
<dbReference type="Gene3D" id="3.90.1480.10">
    <property type="entry name" value="Alpha-2,3-sialyltransferase"/>
    <property type="match status" value="1"/>
</dbReference>
<reference evidence="3" key="1">
    <citation type="submission" date="2016-10" db="EMBL/GenBank/DDBJ databases">
        <authorList>
            <person name="Varghese N."/>
            <person name="Submissions S."/>
        </authorList>
    </citation>
    <scope>NUCLEOTIDE SEQUENCE [LARGE SCALE GENOMIC DNA]</scope>
    <source>
        <strain evidence="3">DSM 17465</strain>
    </source>
</reference>
<accession>A0A1I7D0X8</accession>
<protein>
    <recommendedName>
        <fullName evidence="1">6-hydroxymethylpterin diphosphokinase MptE-like domain-containing protein</fullName>
    </recommendedName>
</protein>
<dbReference type="SUPFAM" id="SSF102414">
    <property type="entry name" value="Alpha-2,3/8-sialyltransferase CstII"/>
    <property type="match status" value="1"/>
</dbReference>
<name>A0A1I7D0X8_9HYPH</name>
<evidence type="ECO:0000259" key="1">
    <source>
        <dbReference type="Pfam" id="PF01973"/>
    </source>
</evidence>
<evidence type="ECO:0000313" key="2">
    <source>
        <dbReference type="EMBL" id="SFU05246.1"/>
    </source>
</evidence>
<proteinExistence type="predicted"/>
<dbReference type="RefSeq" id="WP_054783984.1">
    <property type="nucleotide sequence ID" value="NZ_FPBD01000007.1"/>
</dbReference>
<dbReference type="AlphaFoldDB" id="A0A1I7D0X8"/>
<sequence length="269" mass="30799">MLTKLFRKYGCNSYRRRLINDSIGAYEQKLLWNFLFQLTHKEIGSVESNPGDISKLQDSHKNEKCLIVGSSPSMSEVPIHKIRSNHTFFLNRAFTLNKNIYSNSSSVVIGDAAAYKDYGTEINASDFNQIFLSSNINTGLDLENLFRFSYFQFPTAYDGYLQTDITKPLYHAHTVAIFAVQLAVAMGFTEIALLGIDLSFSDQKSHFYEGNAREIEWSSSMSKVRKDRMCDAFLIYNRALKSTGIKLINLSPMKSLPFLEWQDCEKYFD</sequence>
<dbReference type="Proteomes" id="UP000183371">
    <property type="component" value="Unassembled WGS sequence"/>
</dbReference>
<evidence type="ECO:0000313" key="3">
    <source>
        <dbReference type="Proteomes" id="UP000183371"/>
    </source>
</evidence>
<keyword evidence="3" id="KW-1185">Reference proteome</keyword>
<dbReference type="InterPro" id="IPR002826">
    <property type="entry name" value="MptE-like"/>
</dbReference>
<dbReference type="EMBL" id="FPBD01000007">
    <property type="protein sequence ID" value="SFU05246.1"/>
    <property type="molecule type" value="Genomic_DNA"/>
</dbReference>
<dbReference type="InterPro" id="IPR036715">
    <property type="entry name" value="A-2_3-sialylTrfase_sf"/>
</dbReference>